<proteinExistence type="inferred from homology"/>
<evidence type="ECO:0000256" key="4">
    <source>
        <dbReference type="ARBA" id="ARBA00023315"/>
    </source>
</evidence>
<keyword evidence="10" id="KW-1185">Reference proteome</keyword>
<dbReference type="InterPro" id="IPR020613">
    <property type="entry name" value="Thiolase_CS"/>
</dbReference>
<keyword evidence="3 6" id="KW-0808">Transferase</keyword>
<dbReference type="InterPro" id="IPR016039">
    <property type="entry name" value="Thiolase-like"/>
</dbReference>
<evidence type="ECO:0000256" key="3">
    <source>
        <dbReference type="ARBA" id="ARBA00022679"/>
    </source>
</evidence>
<evidence type="ECO:0000256" key="5">
    <source>
        <dbReference type="ARBA" id="ARBA00037924"/>
    </source>
</evidence>
<feature type="domain" description="Thiolase C-terminal" evidence="8">
    <location>
        <begin position="120"/>
        <end position="247"/>
    </location>
</feature>
<gene>
    <name evidence="9" type="primary">ERG10_1</name>
    <name evidence="9" type="ORF">H4R34_005313</name>
</gene>
<evidence type="ECO:0000313" key="9">
    <source>
        <dbReference type="EMBL" id="KAJ1972711.1"/>
    </source>
</evidence>
<dbReference type="SUPFAM" id="SSF53901">
    <property type="entry name" value="Thiolase-like"/>
    <property type="match status" value="2"/>
</dbReference>
<evidence type="ECO:0000259" key="7">
    <source>
        <dbReference type="Pfam" id="PF00108"/>
    </source>
</evidence>
<dbReference type="InterPro" id="IPR020616">
    <property type="entry name" value="Thiolase_N"/>
</dbReference>
<dbReference type="EMBL" id="JANBQB010000985">
    <property type="protein sequence ID" value="KAJ1972711.1"/>
    <property type="molecule type" value="Genomic_DNA"/>
</dbReference>
<dbReference type="GO" id="GO:0005739">
    <property type="term" value="C:mitochondrion"/>
    <property type="evidence" value="ECO:0007669"/>
    <property type="project" value="TreeGrafter"/>
</dbReference>
<dbReference type="GO" id="GO:0003985">
    <property type="term" value="F:acetyl-CoA C-acetyltransferase activity"/>
    <property type="evidence" value="ECO:0007669"/>
    <property type="project" value="UniProtKB-EC"/>
</dbReference>
<evidence type="ECO:0000256" key="2">
    <source>
        <dbReference type="ARBA" id="ARBA00012705"/>
    </source>
</evidence>
<dbReference type="PANTHER" id="PTHR18919:SF165">
    <property type="entry name" value="ACETYL-COA ACETYLTRANSFERASE"/>
    <property type="match status" value="1"/>
</dbReference>
<dbReference type="AlphaFoldDB" id="A0A9W8E6B1"/>
<sequence length="248" mass="25646">MGIAAEKCASDYSITRDQQDEFAIESYTRAQAAQKAGLLDSEIVPVEVSQGRNKPSITVTADEEAARFNPDKMKALRPAFKSPDGTVTAANASSINDGAAALVLISGEKLASLPQRPAVVVRVLGSADAARAPEDFTVAPSLAIPKAIERAAKALGHAGTPGDDFIDYYEVNEAFSVVALANAKILGLPKDRTNIFGGAVAMGHPLGCSGARILVTLINVLVQKQAKRGCAGICNGGGGASAMVLERV</sequence>
<dbReference type="PROSITE" id="PS00737">
    <property type="entry name" value="THIOLASE_2"/>
    <property type="match status" value="1"/>
</dbReference>
<dbReference type="Gene3D" id="3.40.47.10">
    <property type="match status" value="1"/>
</dbReference>
<dbReference type="CDD" id="cd00751">
    <property type="entry name" value="thiolase"/>
    <property type="match status" value="1"/>
</dbReference>
<dbReference type="Pfam" id="PF02803">
    <property type="entry name" value="Thiolase_C"/>
    <property type="match status" value="1"/>
</dbReference>
<dbReference type="InterPro" id="IPR002155">
    <property type="entry name" value="Thiolase"/>
</dbReference>
<dbReference type="NCBIfam" id="TIGR01930">
    <property type="entry name" value="AcCoA-C-Actrans"/>
    <property type="match status" value="1"/>
</dbReference>
<dbReference type="PANTHER" id="PTHR18919">
    <property type="entry name" value="ACETYL-COA C-ACYLTRANSFERASE"/>
    <property type="match status" value="1"/>
</dbReference>
<dbReference type="Pfam" id="PF00108">
    <property type="entry name" value="Thiolase_N"/>
    <property type="match status" value="1"/>
</dbReference>
<reference evidence="9" key="1">
    <citation type="submission" date="2022-07" db="EMBL/GenBank/DDBJ databases">
        <title>Phylogenomic reconstructions and comparative analyses of Kickxellomycotina fungi.</title>
        <authorList>
            <person name="Reynolds N.K."/>
            <person name="Stajich J.E."/>
            <person name="Barry K."/>
            <person name="Grigoriev I.V."/>
            <person name="Crous P."/>
            <person name="Smith M.E."/>
        </authorList>
    </citation>
    <scope>NUCLEOTIDE SEQUENCE</scope>
    <source>
        <strain evidence="9">RSA 567</strain>
    </source>
</reference>
<dbReference type="Proteomes" id="UP001151582">
    <property type="component" value="Unassembled WGS sequence"/>
</dbReference>
<evidence type="ECO:0000256" key="6">
    <source>
        <dbReference type="RuleBase" id="RU003557"/>
    </source>
</evidence>
<name>A0A9W8E6B1_9FUNG</name>
<accession>A0A9W8E6B1</accession>
<evidence type="ECO:0000313" key="10">
    <source>
        <dbReference type="Proteomes" id="UP001151582"/>
    </source>
</evidence>
<dbReference type="EC" id="2.3.1.9" evidence="2"/>
<keyword evidence="4 6" id="KW-0012">Acyltransferase</keyword>
<organism evidence="9 10">
    <name type="scientific">Dimargaris verticillata</name>
    <dbReference type="NCBI Taxonomy" id="2761393"/>
    <lineage>
        <taxon>Eukaryota</taxon>
        <taxon>Fungi</taxon>
        <taxon>Fungi incertae sedis</taxon>
        <taxon>Zoopagomycota</taxon>
        <taxon>Kickxellomycotina</taxon>
        <taxon>Dimargaritomycetes</taxon>
        <taxon>Dimargaritales</taxon>
        <taxon>Dimargaritaceae</taxon>
        <taxon>Dimargaris</taxon>
    </lineage>
</organism>
<feature type="domain" description="Thiolase N-terminal" evidence="7">
    <location>
        <begin position="1"/>
        <end position="106"/>
    </location>
</feature>
<comment type="caution">
    <text evidence="9">The sequence shown here is derived from an EMBL/GenBank/DDBJ whole genome shotgun (WGS) entry which is preliminary data.</text>
</comment>
<dbReference type="InterPro" id="IPR020617">
    <property type="entry name" value="Thiolase_C"/>
</dbReference>
<evidence type="ECO:0000259" key="8">
    <source>
        <dbReference type="Pfam" id="PF02803"/>
    </source>
</evidence>
<dbReference type="OrthoDB" id="5404651at2759"/>
<comment type="pathway">
    <text evidence="5">Metabolic intermediate biosynthesis; (R)-mevalonate biosynthesis; (R)-mevalonate from acetyl-CoA: step 1/3.</text>
</comment>
<protein>
    <recommendedName>
        <fullName evidence="2">acetyl-CoA C-acetyltransferase</fullName>
        <ecNumber evidence="2">2.3.1.9</ecNumber>
    </recommendedName>
</protein>
<dbReference type="GO" id="GO:0006696">
    <property type="term" value="P:ergosterol biosynthetic process"/>
    <property type="evidence" value="ECO:0007669"/>
    <property type="project" value="TreeGrafter"/>
</dbReference>
<comment type="similarity">
    <text evidence="1 6">Belongs to the thiolase-like superfamily. Thiolase family.</text>
</comment>
<evidence type="ECO:0000256" key="1">
    <source>
        <dbReference type="ARBA" id="ARBA00010982"/>
    </source>
</evidence>
<dbReference type="GO" id="GO:0006635">
    <property type="term" value="P:fatty acid beta-oxidation"/>
    <property type="evidence" value="ECO:0007669"/>
    <property type="project" value="TreeGrafter"/>
</dbReference>